<dbReference type="SUPFAM" id="SSF53474">
    <property type="entry name" value="alpha/beta-Hydrolases"/>
    <property type="match status" value="1"/>
</dbReference>
<dbReference type="EC" id="3.1.1.-" evidence="3"/>
<comment type="similarity">
    <text evidence="1 3">Belongs to the type-B carboxylesterase/lipase family.</text>
</comment>
<gene>
    <name evidence="5" type="ORF">FXF69_18110</name>
</gene>
<keyword evidence="3" id="KW-0732">Signal</keyword>
<evidence type="ECO:0000256" key="1">
    <source>
        <dbReference type="ARBA" id="ARBA00005964"/>
    </source>
</evidence>
<dbReference type="InterPro" id="IPR029058">
    <property type="entry name" value="AB_hydrolase_fold"/>
</dbReference>
<accession>A0A5D0NLN5</accession>
<sequence length="539" mass="56200">MRPRTALKLALSIVVAAAGLTGAHAATAAPSAAPACSAGTAIQTDTGPICGIEGSAVTNWLGVPYAAPPLGALRWAPPAPHPGWTTQLQATELGSRCPQPADFMPGSTDEDCLKLNVRVPKNAGSGPLPVMVQLHGGGFRLGSPSDGSTLAAEGKVIQVEVTYRLGIIGFLSHAALGANAGNYGLQDQQAALGWVKRNIARFGGDPANVTIFGPSAGGSSVCANMASPTAHGLFAKGIIESGEYNGLLGVNTTWQRQDCATKLPTQAEAQQAGARFAAAVGCGTAADVAACLRQVPVQTLLDAAGDGLGPDKGTLAPIVDGKTLTKSPGEAFATGDFNKVPVIHGVARDETQMTPAETPAQYEALINQHYGANAPEVLKRYKLARFPDPAPYIASRTVLADASSVCPALLNDRRLGEHVPVYAYRFDDTNAPPLPFIDNSKPVGAFHVGEFSYLFHGTFPGQPPLTPNQKAMRAQLVAEWTGFARGGDPTVKGAPRWTPFTSANQKQMSLLPAGDSRMTSEIAKQHHCGFWLKFAPFTD</sequence>
<comment type="caution">
    <text evidence="5">The sequence shown here is derived from an EMBL/GenBank/DDBJ whole genome shotgun (WGS) entry which is preliminary data.</text>
</comment>
<dbReference type="STRING" id="1220554.GCA_001552135_05313"/>
<organism evidence="5 6">
    <name type="scientific">Actinomadura chibensis</name>
    <dbReference type="NCBI Taxonomy" id="392828"/>
    <lineage>
        <taxon>Bacteria</taxon>
        <taxon>Bacillati</taxon>
        <taxon>Actinomycetota</taxon>
        <taxon>Actinomycetes</taxon>
        <taxon>Streptosporangiales</taxon>
        <taxon>Thermomonosporaceae</taxon>
        <taxon>Actinomadura</taxon>
    </lineage>
</organism>
<evidence type="ECO:0000259" key="4">
    <source>
        <dbReference type="Pfam" id="PF00135"/>
    </source>
</evidence>
<dbReference type="GO" id="GO:0016787">
    <property type="term" value="F:hydrolase activity"/>
    <property type="evidence" value="ECO:0007669"/>
    <property type="project" value="UniProtKB-KW"/>
</dbReference>
<evidence type="ECO:0000256" key="2">
    <source>
        <dbReference type="ARBA" id="ARBA00022801"/>
    </source>
</evidence>
<feature type="signal peptide" evidence="3">
    <location>
        <begin position="1"/>
        <end position="28"/>
    </location>
</feature>
<dbReference type="Gene3D" id="3.40.50.1820">
    <property type="entry name" value="alpha/beta hydrolase"/>
    <property type="match status" value="1"/>
</dbReference>
<dbReference type="PROSITE" id="PS00122">
    <property type="entry name" value="CARBOXYLESTERASE_B_1"/>
    <property type="match status" value="1"/>
</dbReference>
<dbReference type="Proteomes" id="UP000323380">
    <property type="component" value="Unassembled WGS sequence"/>
</dbReference>
<dbReference type="EMBL" id="VSFG01000003">
    <property type="protein sequence ID" value="TYB45362.1"/>
    <property type="molecule type" value="Genomic_DNA"/>
</dbReference>
<keyword evidence="6" id="KW-1185">Reference proteome</keyword>
<dbReference type="Pfam" id="PF00135">
    <property type="entry name" value="COesterase"/>
    <property type="match status" value="1"/>
</dbReference>
<dbReference type="InterPro" id="IPR050309">
    <property type="entry name" value="Type-B_Carboxylest/Lipase"/>
</dbReference>
<feature type="chain" id="PRO_5039750271" description="Carboxylic ester hydrolase" evidence="3">
    <location>
        <begin position="29"/>
        <end position="539"/>
    </location>
</feature>
<dbReference type="RefSeq" id="WP_067896851.1">
    <property type="nucleotide sequence ID" value="NZ_VSFG01000003.1"/>
</dbReference>
<evidence type="ECO:0000256" key="3">
    <source>
        <dbReference type="RuleBase" id="RU361235"/>
    </source>
</evidence>
<keyword evidence="2 3" id="KW-0378">Hydrolase</keyword>
<dbReference type="InterPro" id="IPR019826">
    <property type="entry name" value="Carboxylesterase_B_AS"/>
</dbReference>
<feature type="domain" description="Carboxylesterase type B" evidence="4">
    <location>
        <begin position="40"/>
        <end position="531"/>
    </location>
</feature>
<protein>
    <recommendedName>
        <fullName evidence="3">Carboxylic ester hydrolase</fullName>
        <ecNumber evidence="3">3.1.1.-</ecNumber>
    </recommendedName>
</protein>
<reference evidence="5 6" key="1">
    <citation type="submission" date="2019-08" db="EMBL/GenBank/DDBJ databases">
        <title>Actinomadura sp. nov. CYP1-5 isolated from mountain soil.</title>
        <authorList>
            <person name="Songsumanus A."/>
            <person name="Kuncharoen N."/>
            <person name="Kudo T."/>
            <person name="Yuki M."/>
            <person name="Igarashi Y."/>
            <person name="Tanasupawat S."/>
        </authorList>
    </citation>
    <scope>NUCLEOTIDE SEQUENCE [LARGE SCALE GENOMIC DNA]</scope>
    <source>
        <strain evidence="5 6">JCM 14158</strain>
    </source>
</reference>
<dbReference type="InterPro" id="IPR002018">
    <property type="entry name" value="CarbesteraseB"/>
</dbReference>
<dbReference type="PANTHER" id="PTHR11559">
    <property type="entry name" value="CARBOXYLESTERASE"/>
    <property type="match status" value="1"/>
</dbReference>
<evidence type="ECO:0000313" key="6">
    <source>
        <dbReference type="Proteomes" id="UP000323380"/>
    </source>
</evidence>
<evidence type="ECO:0000313" key="5">
    <source>
        <dbReference type="EMBL" id="TYB45362.1"/>
    </source>
</evidence>
<name>A0A5D0NLN5_9ACTN</name>
<proteinExistence type="inferred from homology"/>
<dbReference type="AlphaFoldDB" id="A0A5D0NLN5"/>